<organism evidence="2 3">
    <name type="scientific">Castilleja foliolosa</name>
    <dbReference type="NCBI Taxonomy" id="1961234"/>
    <lineage>
        <taxon>Eukaryota</taxon>
        <taxon>Viridiplantae</taxon>
        <taxon>Streptophyta</taxon>
        <taxon>Embryophyta</taxon>
        <taxon>Tracheophyta</taxon>
        <taxon>Spermatophyta</taxon>
        <taxon>Magnoliopsida</taxon>
        <taxon>eudicotyledons</taxon>
        <taxon>Gunneridae</taxon>
        <taxon>Pentapetalae</taxon>
        <taxon>asterids</taxon>
        <taxon>lamiids</taxon>
        <taxon>Lamiales</taxon>
        <taxon>Orobanchaceae</taxon>
        <taxon>Pedicularideae</taxon>
        <taxon>Castillejinae</taxon>
        <taxon>Castilleja</taxon>
    </lineage>
</organism>
<name>A0ABD3CDC6_9LAMI</name>
<accession>A0ABD3CDC6</accession>
<comment type="caution">
    <text evidence="2">The sequence shown here is derived from an EMBL/GenBank/DDBJ whole genome shotgun (WGS) entry which is preliminary data.</text>
</comment>
<dbReference type="Proteomes" id="UP001632038">
    <property type="component" value="Unassembled WGS sequence"/>
</dbReference>
<feature type="compositionally biased region" description="Polar residues" evidence="1">
    <location>
        <begin position="80"/>
        <end position="90"/>
    </location>
</feature>
<protein>
    <submittedName>
        <fullName evidence="2">Uncharacterized protein</fullName>
    </submittedName>
</protein>
<proteinExistence type="predicted"/>
<sequence>MGSTNLSSNCEEIGEKRVQKIYFTDHLSSKPDSFVVDMDNISHVMEKDTNANSRITRNLSRKGSARNGEMKITGNERDTANNMITTSPRA</sequence>
<gene>
    <name evidence="2" type="ORF">CASFOL_028936</name>
</gene>
<evidence type="ECO:0000313" key="3">
    <source>
        <dbReference type="Proteomes" id="UP001632038"/>
    </source>
</evidence>
<dbReference type="EMBL" id="JAVIJP010000039">
    <property type="protein sequence ID" value="KAL3627573.1"/>
    <property type="molecule type" value="Genomic_DNA"/>
</dbReference>
<evidence type="ECO:0000256" key="1">
    <source>
        <dbReference type="SAM" id="MobiDB-lite"/>
    </source>
</evidence>
<feature type="region of interest" description="Disordered" evidence="1">
    <location>
        <begin position="62"/>
        <end position="90"/>
    </location>
</feature>
<keyword evidence="3" id="KW-1185">Reference proteome</keyword>
<reference evidence="3" key="1">
    <citation type="journal article" date="2024" name="IScience">
        <title>Strigolactones Initiate the Formation of Haustorium-like Structures in Castilleja.</title>
        <authorList>
            <person name="Buerger M."/>
            <person name="Peterson D."/>
            <person name="Chory J."/>
        </authorList>
    </citation>
    <scope>NUCLEOTIDE SEQUENCE [LARGE SCALE GENOMIC DNA]</scope>
</reference>
<dbReference type="AlphaFoldDB" id="A0ABD3CDC6"/>
<evidence type="ECO:0000313" key="2">
    <source>
        <dbReference type="EMBL" id="KAL3627573.1"/>
    </source>
</evidence>